<proteinExistence type="predicted"/>
<feature type="domain" description="Ig-like" evidence="2">
    <location>
        <begin position="179"/>
        <end position="273"/>
    </location>
</feature>
<dbReference type="Proteomes" id="UP000807504">
    <property type="component" value="Unassembled WGS sequence"/>
</dbReference>
<accession>A0A8T0FSC0</accession>
<evidence type="ECO:0000259" key="2">
    <source>
        <dbReference type="PROSITE" id="PS50835"/>
    </source>
</evidence>
<dbReference type="Gene3D" id="2.60.40.10">
    <property type="entry name" value="Immunoglobulins"/>
    <property type="match status" value="3"/>
</dbReference>
<dbReference type="Pfam" id="PF13927">
    <property type="entry name" value="Ig_3"/>
    <property type="match status" value="2"/>
</dbReference>
<dbReference type="PANTHER" id="PTHR10075">
    <property type="entry name" value="BASIGIN RELATED"/>
    <property type="match status" value="1"/>
</dbReference>
<name>A0A8T0FSC0_ARGBR</name>
<dbReference type="GO" id="GO:0007156">
    <property type="term" value="P:homophilic cell adhesion via plasma membrane adhesion molecules"/>
    <property type="evidence" value="ECO:0007669"/>
    <property type="project" value="TreeGrafter"/>
</dbReference>
<dbReference type="GO" id="GO:0070593">
    <property type="term" value="P:dendrite self-avoidance"/>
    <property type="evidence" value="ECO:0007669"/>
    <property type="project" value="TreeGrafter"/>
</dbReference>
<keyword evidence="4" id="KW-1185">Reference proteome</keyword>
<keyword evidence="1" id="KW-0393">Immunoglobulin domain</keyword>
<dbReference type="GO" id="GO:0030424">
    <property type="term" value="C:axon"/>
    <property type="evidence" value="ECO:0007669"/>
    <property type="project" value="TreeGrafter"/>
</dbReference>
<dbReference type="GO" id="GO:0005886">
    <property type="term" value="C:plasma membrane"/>
    <property type="evidence" value="ECO:0007669"/>
    <property type="project" value="TreeGrafter"/>
</dbReference>
<evidence type="ECO:0000313" key="3">
    <source>
        <dbReference type="EMBL" id="KAF8793078.1"/>
    </source>
</evidence>
<dbReference type="PROSITE" id="PS50835">
    <property type="entry name" value="IG_LIKE"/>
    <property type="match status" value="2"/>
</dbReference>
<gene>
    <name evidence="3" type="ORF">HNY73_004606</name>
</gene>
<reference evidence="3" key="2">
    <citation type="submission" date="2020-06" db="EMBL/GenBank/DDBJ databases">
        <authorList>
            <person name="Sheffer M."/>
        </authorList>
    </citation>
    <scope>NUCLEOTIDE SEQUENCE</scope>
</reference>
<dbReference type="InterPro" id="IPR003599">
    <property type="entry name" value="Ig_sub"/>
</dbReference>
<dbReference type="AlphaFoldDB" id="A0A8T0FSC0"/>
<dbReference type="InterPro" id="IPR036179">
    <property type="entry name" value="Ig-like_dom_sf"/>
</dbReference>
<dbReference type="SMART" id="SM00408">
    <property type="entry name" value="IGc2"/>
    <property type="match status" value="2"/>
</dbReference>
<dbReference type="PANTHER" id="PTHR10075:SF100">
    <property type="entry name" value="FASCICLIN-2"/>
    <property type="match status" value="1"/>
</dbReference>
<evidence type="ECO:0000256" key="1">
    <source>
        <dbReference type="ARBA" id="ARBA00023319"/>
    </source>
</evidence>
<dbReference type="FunFam" id="2.60.40.10:FF:000104">
    <property type="entry name" value="Down syndrome cell adhesion molecule b"/>
    <property type="match status" value="1"/>
</dbReference>
<dbReference type="SMART" id="SM00409">
    <property type="entry name" value="IG"/>
    <property type="match status" value="3"/>
</dbReference>
<comment type="caution">
    <text evidence="3">The sequence shown here is derived from an EMBL/GenBank/DDBJ whole genome shotgun (WGS) entry which is preliminary data.</text>
</comment>
<evidence type="ECO:0000313" key="4">
    <source>
        <dbReference type="Proteomes" id="UP000807504"/>
    </source>
</evidence>
<dbReference type="GO" id="GO:0098632">
    <property type="term" value="F:cell-cell adhesion mediator activity"/>
    <property type="evidence" value="ECO:0007669"/>
    <property type="project" value="TreeGrafter"/>
</dbReference>
<dbReference type="GO" id="GO:0007411">
    <property type="term" value="P:axon guidance"/>
    <property type="evidence" value="ECO:0007669"/>
    <property type="project" value="TreeGrafter"/>
</dbReference>
<reference evidence="3" key="1">
    <citation type="journal article" date="2020" name="bioRxiv">
        <title>Chromosome-level reference genome of the European wasp spider Argiope bruennichi: a resource for studies on range expansion and evolutionary adaptation.</title>
        <authorList>
            <person name="Sheffer M.M."/>
            <person name="Hoppe A."/>
            <person name="Krehenwinkel H."/>
            <person name="Uhl G."/>
            <person name="Kuss A.W."/>
            <person name="Jensen L."/>
            <person name="Jensen C."/>
            <person name="Gillespie R.G."/>
            <person name="Hoff K.J."/>
            <person name="Prost S."/>
        </authorList>
    </citation>
    <scope>NUCLEOTIDE SEQUENCE</scope>
</reference>
<dbReference type="InterPro" id="IPR007110">
    <property type="entry name" value="Ig-like_dom"/>
</dbReference>
<organism evidence="3 4">
    <name type="scientific">Argiope bruennichi</name>
    <name type="common">Wasp spider</name>
    <name type="synonym">Aranea bruennichi</name>
    <dbReference type="NCBI Taxonomy" id="94029"/>
    <lineage>
        <taxon>Eukaryota</taxon>
        <taxon>Metazoa</taxon>
        <taxon>Ecdysozoa</taxon>
        <taxon>Arthropoda</taxon>
        <taxon>Chelicerata</taxon>
        <taxon>Arachnida</taxon>
        <taxon>Araneae</taxon>
        <taxon>Araneomorphae</taxon>
        <taxon>Entelegynae</taxon>
        <taxon>Araneoidea</taxon>
        <taxon>Araneidae</taxon>
        <taxon>Argiope</taxon>
    </lineage>
</organism>
<dbReference type="SUPFAM" id="SSF48726">
    <property type="entry name" value="Immunoglobulin"/>
    <property type="match status" value="2"/>
</dbReference>
<sequence length="433" mass="48191">MDFKWLRNGKELSSGSHNVNILSYPLLSNLIIDPLTSEDSVPPSWIVSPSDTDASSGDSLMLNCKGTGKPEPNIIWSRTHEVRSLKIQSFSFPEDSVIGKRVSASCTPAVGEKMDFKWLKNGKEIIPKGQNINIVSFSDFSTIVINPLTAEDSGNYTCVVSTRGLSGSYTTVLNVLVPPSWKQLPQDYEAADGETVVLHCQGAGKPEPVTNWFHTTGFSSDYIPLSSTNRITVASNGSVIISAITKDDEGMYQCNVSNRIGSDLVKAVMVKVTGCSSYDHRVRYRGSNEVWEGDRFEVSCIVPFSDREGWTINSSIAITDDNDFSYTLSEREVDTFRQELTLHVRSAQLFHEGEYRCNRDSRDFHYVKIIPASAGVHEKGSRKESAPPKATNEYILEINKTVEFYCSSARDDNTPVMWYKNSRPIVENSNRTS</sequence>
<dbReference type="InterPro" id="IPR003598">
    <property type="entry name" value="Ig_sub2"/>
</dbReference>
<feature type="domain" description="Ig-like" evidence="2">
    <location>
        <begin position="43"/>
        <end position="174"/>
    </location>
</feature>
<dbReference type="EMBL" id="JABXBU010000003">
    <property type="protein sequence ID" value="KAF8793078.1"/>
    <property type="molecule type" value="Genomic_DNA"/>
</dbReference>
<dbReference type="InterPro" id="IPR013783">
    <property type="entry name" value="Ig-like_fold"/>
</dbReference>
<protein>
    <submittedName>
        <fullName evidence="3">Down syndrome cell adhesion molecule like protein</fullName>
    </submittedName>
</protein>